<dbReference type="Pfam" id="PF00583">
    <property type="entry name" value="Acetyltransf_1"/>
    <property type="match status" value="2"/>
</dbReference>
<dbReference type="PROSITE" id="PS51186">
    <property type="entry name" value="GNAT"/>
    <property type="match status" value="2"/>
</dbReference>
<dbReference type="CDD" id="cd04301">
    <property type="entry name" value="NAT_SF"/>
    <property type="match status" value="2"/>
</dbReference>
<sequence length="282" mass="31392">MNVSLSIDSFPLDKEIARDMHNLLGEFPIDYNTVMNAPVWQKSDAKGFAVLAYAENGDLIGFATCLDIMGLHHYEWSAIVHPDFRRKGIGTALADGVSFGLRQREAESELAVLIEDKNASAFLESLGYGADFKEILLGAPALESEELPEGLSFMPYGGEQAELTALLVAAFDEEVVPFLAHNIEEAGRDIWLMKKDGRITATAAFVSEEDALWVTSFAVDPKEQGKGYGQAFLRWCRYHAFLEGKNQVLLDVDTTNEAIRVYEKAGFLPINTIEYWKRKEEG</sequence>
<dbReference type="RefSeq" id="WP_301723469.1">
    <property type="nucleotide sequence ID" value="NZ_JAUJWV010000001.1"/>
</dbReference>
<dbReference type="EMBL" id="JAUJWV010000001">
    <property type="protein sequence ID" value="MDN7241880.1"/>
    <property type="molecule type" value="Genomic_DNA"/>
</dbReference>
<dbReference type="SUPFAM" id="SSF55729">
    <property type="entry name" value="Acyl-CoA N-acyltransferases (Nat)"/>
    <property type="match status" value="2"/>
</dbReference>
<name>A0ABT8N2V6_9BACL</name>
<dbReference type="Proteomes" id="UP001172055">
    <property type="component" value="Unassembled WGS sequence"/>
</dbReference>
<gene>
    <name evidence="2" type="ORF">QWY14_08735</name>
</gene>
<feature type="domain" description="N-acetyltransferase" evidence="1">
    <location>
        <begin position="7"/>
        <end position="148"/>
    </location>
</feature>
<evidence type="ECO:0000313" key="2">
    <source>
        <dbReference type="EMBL" id="MDN7241880.1"/>
    </source>
</evidence>
<proteinExistence type="predicted"/>
<dbReference type="GO" id="GO:0016746">
    <property type="term" value="F:acyltransferase activity"/>
    <property type="evidence" value="ECO:0007669"/>
    <property type="project" value="UniProtKB-KW"/>
</dbReference>
<evidence type="ECO:0000313" key="3">
    <source>
        <dbReference type="Proteomes" id="UP001172055"/>
    </source>
</evidence>
<protein>
    <submittedName>
        <fullName evidence="2">GNAT family N-acetyltransferase</fullName>
        <ecNumber evidence="2">2.3.1.-</ecNumber>
    </submittedName>
</protein>
<dbReference type="InterPro" id="IPR016181">
    <property type="entry name" value="Acyl_CoA_acyltransferase"/>
</dbReference>
<comment type="caution">
    <text evidence="2">The sequence shown here is derived from an EMBL/GenBank/DDBJ whole genome shotgun (WGS) entry which is preliminary data.</text>
</comment>
<accession>A0ABT8N2V6</accession>
<dbReference type="PANTHER" id="PTHR43617:SF20">
    <property type="entry name" value="N-ALPHA-ACETYLTRANSFERASE RIMI"/>
    <property type="match status" value="1"/>
</dbReference>
<keyword evidence="2" id="KW-0808">Transferase</keyword>
<dbReference type="PANTHER" id="PTHR43617">
    <property type="entry name" value="L-AMINO ACID N-ACETYLTRANSFERASE"/>
    <property type="match status" value="1"/>
</dbReference>
<keyword evidence="2" id="KW-0012">Acyltransferase</keyword>
<keyword evidence="3" id="KW-1185">Reference proteome</keyword>
<dbReference type="EC" id="2.3.1.-" evidence="2"/>
<dbReference type="Gene3D" id="3.40.630.30">
    <property type="match status" value="1"/>
</dbReference>
<dbReference type="InterPro" id="IPR050276">
    <property type="entry name" value="MshD_Acetyltransferase"/>
</dbReference>
<reference evidence="2 3" key="1">
    <citation type="submission" date="2023-06" db="EMBL/GenBank/DDBJ databases">
        <title>Novel species in genus Planococcus.</title>
        <authorList>
            <person name="Ning S."/>
        </authorList>
    </citation>
    <scope>NUCLEOTIDE SEQUENCE [LARGE SCALE GENOMIC DNA]</scope>
    <source>
        <strain evidence="2 3">N028</strain>
    </source>
</reference>
<organism evidence="2 3">
    <name type="scientific">Planococcus shixiaomingii</name>
    <dbReference type="NCBI Taxonomy" id="3058393"/>
    <lineage>
        <taxon>Bacteria</taxon>
        <taxon>Bacillati</taxon>
        <taxon>Bacillota</taxon>
        <taxon>Bacilli</taxon>
        <taxon>Bacillales</taxon>
        <taxon>Caryophanaceae</taxon>
        <taxon>Planococcus</taxon>
    </lineage>
</organism>
<dbReference type="InterPro" id="IPR000182">
    <property type="entry name" value="GNAT_dom"/>
</dbReference>
<evidence type="ECO:0000259" key="1">
    <source>
        <dbReference type="PROSITE" id="PS51186"/>
    </source>
</evidence>
<feature type="domain" description="N-acetyltransferase" evidence="1">
    <location>
        <begin position="151"/>
        <end position="282"/>
    </location>
</feature>